<reference evidence="1 2" key="1">
    <citation type="journal article" date="2019" name="PLoS Negl. Trop. Dis.">
        <title>Whole genome sequencing of Entamoeba nuttalli reveals mammalian host-related molecular signatures and a novel octapeptide-repeat surface protein.</title>
        <authorList>
            <person name="Tanaka M."/>
            <person name="Makiuchi T."/>
            <person name="Komiyama T."/>
            <person name="Shiina T."/>
            <person name="Osaki K."/>
            <person name="Tachibana H."/>
        </authorList>
    </citation>
    <scope>NUCLEOTIDE SEQUENCE [LARGE SCALE GENOMIC DNA]</scope>
    <source>
        <strain evidence="1 2">P19-061405</strain>
    </source>
</reference>
<organism evidence="1 2">
    <name type="scientific">Entamoeba nuttalli</name>
    <dbReference type="NCBI Taxonomy" id="412467"/>
    <lineage>
        <taxon>Eukaryota</taxon>
        <taxon>Amoebozoa</taxon>
        <taxon>Evosea</taxon>
        <taxon>Archamoebae</taxon>
        <taxon>Mastigamoebida</taxon>
        <taxon>Entamoebidae</taxon>
        <taxon>Entamoeba</taxon>
    </lineage>
</organism>
<accession>A0ABQ0D905</accession>
<evidence type="ECO:0000313" key="1">
    <source>
        <dbReference type="EMBL" id="GAB1219331.1"/>
    </source>
</evidence>
<name>A0ABQ0D905_9EUKA</name>
<dbReference type="EMBL" id="BAAFRS010000020">
    <property type="protein sequence ID" value="GAB1219331.1"/>
    <property type="molecule type" value="Genomic_DNA"/>
</dbReference>
<sequence>MKSLQNPKPFEEMQSLVPQVIESLEKMRIEGIAYLECFSDKKFEPIQDEMYDESIKKLTELFNRVNEIECRNKNLADSTKKAVNYLEQTQKKSQEILSSVEQDGIYFDQLQK</sequence>
<proteinExistence type="predicted"/>
<comment type="caution">
    <text evidence="1">The sequence shown here is derived from an EMBL/GenBank/DDBJ whole genome shotgun (WGS) entry which is preliminary data.</text>
</comment>
<gene>
    <name evidence="1" type="ORF">ENUP19_0020G0061</name>
</gene>
<evidence type="ECO:0000313" key="2">
    <source>
        <dbReference type="Proteomes" id="UP001628156"/>
    </source>
</evidence>
<protein>
    <submittedName>
        <fullName evidence="1">Uncharacterized protein</fullName>
    </submittedName>
</protein>
<keyword evidence="2" id="KW-1185">Reference proteome</keyword>
<dbReference type="Proteomes" id="UP001628156">
    <property type="component" value="Unassembled WGS sequence"/>
</dbReference>